<name>A0A2H6KFH2_9APIC</name>
<dbReference type="Pfam" id="PF01823">
    <property type="entry name" value="MACPF"/>
    <property type="match status" value="1"/>
</dbReference>
<evidence type="ECO:0000259" key="1">
    <source>
        <dbReference type="PROSITE" id="PS51412"/>
    </source>
</evidence>
<dbReference type="VEuPathDB" id="PiroplasmaDB:BOVATA_032330"/>
<evidence type="ECO:0000313" key="2">
    <source>
        <dbReference type="EMBL" id="GBE61740.1"/>
    </source>
</evidence>
<dbReference type="RefSeq" id="XP_028867983.1">
    <property type="nucleotide sequence ID" value="XM_029012150.1"/>
</dbReference>
<gene>
    <name evidence="2" type="ORF">BOVATA_032330</name>
</gene>
<reference evidence="2 3" key="1">
    <citation type="journal article" date="2017" name="BMC Genomics">
        <title>Whole-genome assembly of Babesia ovata and comparative genomics between closely related pathogens.</title>
        <authorList>
            <person name="Yamagishi J."/>
            <person name="Asada M."/>
            <person name="Hakimi H."/>
            <person name="Tanaka T.Q."/>
            <person name="Sugimoto C."/>
            <person name="Kawazu S."/>
        </authorList>
    </citation>
    <scope>NUCLEOTIDE SEQUENCE [LARGE SCALE GENOMIC DNA]</scope>
    <source>
        <strain evidence="2 3">Miyake</strain>
    </source>
</reference>
<keyword evidence="3" id="KW-1185">Reference proteome</keyword>
<dbReference type="OrthoDB" id="1366754at2759"/>
<dbReference type="GeneID" id="39875510"/>
<dbReference type="InterPro" id="IPR020864">
    <property type="entry name" value="MACPF"/>
</dbReference>
<feature type="domain" description="MACPF" evidence="1">
    <location>
        <begin position="71"/>
        <end position="411"/>
    </location>
</feature>
<organism evidence="2 3">
    <name type="scientific">Babesia ovata</name>
    <dbReference type="NCBI Taxonomy" id="189622"/>
    <lineage>
        <taxon>Eukaryota</taxon>
        <taxon>Sar</taxon>
        <taxon>Alveolata</taxon>
        <taxon>Apicomplexa</taxon>
        <taxon>Aconoidasida</taxon>
        <taxon>Piroplasmida</taxon>
        <taxon>Babesiidae</taxon>
        <taxon>Babesia</taxon>
    </lineage>
</organism>
<dbReference type="EMBL" id="BDSA01000003">
    <property type="protein sequence ID" value="GBE61740.1"/>
    <property type="molecule type" value="Genomic_DNA"/>
</dbReference>
<comment type="caution">
    <text evidence="2">The sequence shown here is derived from an EMBL/GenBank/DDBJ whole genome shotgun (WGS) entry which is preliminary data.</text>
</comment>
<protein>
    <submittedName>
        <fullName evidence="2">Mac perforin domain containing protein, putative</fullName>
    </submittedName>
</protein>
<dbReference type="AlphaFoldDB" id="A0A2H6KFH2"/>
<dbReference type="PROSITE" id="PS51412">
    <property type="entry name" value="MACPF_2"/>
    <property type="match status" value="1"/>
</dbReference>
<sequence length="604" mass="65533">MYRNISLIVTTVAFTVVYKAHYSVSTALEAESSRQGLHTELPFHIGDDSDELIDTGAEDAFDDGVEKMLEADQNEDEFDKGTPGIDFLGIGYDSIFGNTLGDEDSLLDPGYRAPIINFSWRKNAEGYSPSLKAVYPLHGWVRPVYSCGRSSKEIQNLDELKKAFSASAELKGDVPSASFSASAKYKKEAANIAHKRERVYLHSDICIRYQAGIPLNIPWDTTGEFNEAVNALEPLDDAVKYLCSINDLQDNATKQDCAPLKRWINFFQIFGTHYVHQLLLGGKLVQTLKFDASALESLKSSGVDVNLAIASSLGSVNASAEGRRTANAAKIDEIGSKSITVIGGEMPNLPITNEEYATWGNSVAENPMPIGMSAESIKRLLKKELKDSYTLALYKYAELNGIAYEMLNKIAGNTGGLMMEIKNGQPTISYNSDANGAKCSKGQKILLGFSLLLDKDGTIVALIPCKTGANQCNVPMNKVEIRSVSWAICTSGLQPNISQVSDVTSQNNKVATASCPHGAIVQFGIEVRGRGGNLVSVNPCKKGVQSCKTEPVPRQTAAVWIVCSRDAENTTEVNLVTEIVPQSKKVQCGKDEIVIGGKEKCSRL</sequence>
<dbReference type="Proteomes" id="UP000236319">
    <property type="component" value="Unassembled WGS sequence"/>
</dbReference>
<accession>A0A2H6KFH2</accession>
<evidence type="ECO:0000313" key="3">
    <source>
        <dbReference type="Proteomes" id="UP000236319"/>
    </source>
</evidence>
<dbReference type="SMART" id="SM00457">
    <property type="entry name" value="MACPF"/>
    <property type="match status" value="1"/>
</dbReference>
<proteinExistence type="predicted"/>